<evidence type="ECO:0000313" key="3">
    <source>
        <dbReference type="Proteomes" id="UP000175829"/>
    </source>
</evidence>
<proteinExistence type="predicted"/>
<dbReference type="AlphaFoldDB" id="A0A1E7KB03"/>
<gene>
    <name evidence="2" type="ORF">AN217_09020</name>
</gene>
<evidence type="ECO:0000259" key="1">
    <source>
        <dbReference type="Pfam" id="PF26366"/>
    </source>
</evidence>
<reference evidence="2 3" key="1">
    <citation type="journal article" date="2016" name="Front. Microbiol.">
        <title>Comparative Genomics Analysis of Streptomyces Species Reveals Their Adaptation to the Marine Environment and Their Diversity at the Genomic Level.</title>
        <authorList>
            <person name="Tian X."/>
            <person name="Zhang Z."/>
            <person name="Yang T."/>
            <person name="Chen M."/>
            <person name="Li J."/>
            <person name="Chen F."/>
            <person name="Yang J."/>
            <person name="Li W."/>
            <person name="Zhang B."/>
            <person name="Zhang Z."/>
            <person name="Wu J."/>
            <person name="Zhang C."/>
            <person name="Long L."/>
            <person name="Xiao J."/>
        </authorList>
    </citation>
    <scope>NUCLEOTIDE SEQUENCE [LARGE SCALE GENOMIC DNA]</scope>
    <source>
        <strain evidence="2 3">SCSIO M10379</strain>
    </source>
</reference>
<dbReference type="EMBL" id="LJGV01000022">
    <property type="protein sequence ID" value="OEV01090.1"/>
    <property type="molecule type" value="Genomic_DNA"/>
</dbReference>
<feature type="domain" description="DUF8094" evidence="1">
    <location>
        <begin position="28"/>
        <end position="325"/>
    </location>
</feature>
<name>A0A1E7KB03_9ACTN</name>
<evidence type="ECO:0000313" key="2">
    <source>
        <dbReference type="EMBL" id="OEV01090.1"/>
    </source>
</evidence>
<accession>A0A1E7KB03</accession>
<dbReference type="Pfam" id="PF26366">
    <property type="entry name" value="DUF8094"/>
    <property type="match status" value="1"/>
</dbReference>
<dbReference type="PATRIC" id="fig|943816.4.peg.1197"/>
<comment type="caution">
    <text evidence="2">The sequence shown here is derived from an EMBL/GenBank/DDBJ whole genome shotgun (WGS) entry which is preliminary data.</text>
</comment>
<dbReference type="InterPro" id="IPR058407">
    <property type="entry name" value="DUF8094"/>
</dbReference>
<protein>
    <recommendedName>
        <fullName evidence="1">DUF8094 domain-containing protein</fullName>
    </recommendedName>
</protein>
<sequence length="328" mass="35574">MPLAAAVTTGALLASLTGCVTVHGESAVVPALSQAEAAKVLKTFVAKNNRANTAYDAGLNARIETGALGAIDQAGLKSRKEVRPKGNPDYQPLKLTDTRYLIPEQAGWPKFFVTDSRSNRKGQGRWLFVFQRQRADGPWKASYLSVVAPDRIPRFARDEHGRVKAVPVGGGSGLTVPPDELSKRYTRYLQEGAGDDFAAGRHTTALREKRKKALKQENVRNEFADRAAQPPQYAPFGLRTKDGGALVFFTTLHHHKQTLPRGYKPQIKDPLVKAMMSGTPKQSVTFVRVSEQAVTVPAEQARGKSGDGSGGKVDFLSRIEGLTAARGE</sequence>
<dbReference type="Proteomes" id="UP000175829">
    <property type="component" value="Unassembled WGS sequence"/>
</dbReference>
<organism evidence="2 3">
    <name type="scientific">Streptomyces qinglanensis</name>
    <dbReference type="NCBI Taxonomy" id="943816"/>
    <lineage>
        <taxon>Bacteria</taxon>
        <taxon>Bacillati</taxon>
        <taxon>Actinomycetota</taxon>
        <taxon>Actinomycetes</taxon>
        <taxon>Kitasatosporales</taxon>
        <taxon>Streptomycetaceae</taxon>
        <taxon>Streptomyces</taxon>
    </lineage>
</organism>